<organism evidence="3 4">
    <name type="scientific">Papaver nudicaule</name>
    <name type="common">Iceland poppy</name>
    <dbReference type="NCBI Taxonomy" id="74823"/>
    <lineage>
        <taxon>Eukaryota</taxon>
        <taxon>Viridiplantae</taxon>
        <taxon>Streptophyta</taxon>
        <taxon>Embryophyta</taxon>
        <taxon>Tracheophyta</taxon>
        <taxon>Spermatophyta</taxon>
        <taxon>Magnoliopsida</taxon>
        <taxon>Ranunculales</taxon>
        <taxon>Papaveraceae</taxon>
        <taxon>Papaveroideae</taxon>
        <taxon>Papaver</taxon>
    </lineage>
</organism>
<proteinExistence type="predicted"/>
<feature type="region of interest" description="Disordered" evidence="2">
    <location>
        <begin position="104"/>
        <end position="123"/>
    </location>
</feature>
<dbReference type="Gene3D" id="1.25.40.20">
    <property type="entry name" value="Ankyrin repeat-containing domain"/>
    <property type="match status" value="1"/>
</dbReference>
<accession>A0AA41VCH2</accession>
<evidence type="ECO:0000256" key="1">
    <source>
        <dbReference type="PROSITE-ProRule" id="PRU00023"/>
    </source>
</evidence>
<feature type="repeat" description="ANK" evidence="1">
    <location>
        <begin position="79"/>
        <end position="111"/>
    </location>
</feature>
<evidence type="ECO:0000256" key="2">
    <source>
        <dbReference type="SAM" id="MobiDB-lite"/>
    </source>
</evidence>
<name>A0AA41VCH2_PAPNU</name>
<reference evidence="3" key="1">
    <citation type="submission" date="2022-03" db="EMBL/GenBank/DDBJ databases">
        <title>A functionally conserved STORR gene fusion in Papaver species that diverged 16.8 million years ago.</title>
        <authorList>
            <person name="Catania T."/>
        </authorList>
    </citation>
    <scope>NUCLEOTIDE SEQUENCE</scope>
    <source>
        <strain evidence="3">S-191538</strain>
    </source>
</reference>
<dbReference type="SMART" id="SM00248">
    <property type="entry name" value="ANK"/>
    <property type="match status" value="2"/>
</dbReference>
<dbReference type="PROSITE" id="PS50297">
    <property type="entry name" value="ANK_REP_REGION"/>
    <property type="match status" value="1"/>
</dbReference>
<keyword evidence="4" id="KW-1185">Reference proteome</keyword>
<dbReference type="Proteomes" id="UP001177140">
    <property type="component" value="Unassembled WGS sequence"/>
</dbReference>
<feature type="non-terminal residue" evidence="3">
    <location>
        <position position="123"/>
    </location>
</feature>
<dbReference type="AlphaFoldDB" id="A0AA41VCH2"/>
<dbReference type="PANTHER" id="PTHR46224">
    <property type="entry name" value="ANKYRIN REPEAT FAMILY PROTEIN"/>
    <property type="match status" value="1"/>
</dbReference>
<dbReference type="Pfam" id="PF13637">
    <property type="entry name" value="Ank_4"/>
    <property type="match status" value="1"/>
</dbReference>
<dbReference type="EMBL" id="JAJJMA010193273">
    <property type="protein sequence ID" value="MCL7038708.1"/>
    <property type="molecule type" value="Genomic_DNA"/>
</dbReference>
<evidence type="ECO:0000313" key="4">
    <source>
        <dbReference type="Proteomes" id="UP001177140"/>
    </source>
</evidence>
<dbReference type="InterPro" id="IPR002110">
    <property type="entry name" value="Ankyrin_rpt"/>
</dbReference>
<gene>
    <name evidence="3" type="ORF">MKW94_022087</name>
</gene>
<dbReference type="InterPro" id="IPR036770">
    <property type="entry name" value="Ankyrin_rpt-contain_sf"/>
</dbReference>
<dbReference type="SUPFAM" id="SSF48403">
    <property type="entry name" value="Ankyrin repeat"/>
    <property type="match status" value="1"/>
</dbReference>
<keyword evidence="1" id="KW-0040">ANK repeat</keyword>
<dbReference type="PROSITE" id="PS50088">
    <property type="entry name" value="ANK_REPEAT"/>
    <property type="match status" value="1"/>
</dbReference>
<dbReference type="PANTHER" id="PTHR46224:SF6">
    <property type="entry name" value="ANKYRIN REPEAT FAMILY PROTEIN"/>
    <property type="match status" value="1"/>
</dbReference>
<evidence type="ECO:0000313" key="3">
    <source>
        <dbReference type="EMBL" id="MCL7038708.1"/>
    </source>
</evidence>
<comment type="caution">
    <text evidence="3">The sequence shown here is derived from an EMBL/GenBank/DDBJ whole genome shotgun (WGS) entry which is preliminary data.</text>
</comment>
<dbReference type="InterPro" id="IPR051616">
    <property type="entry name" value="Cul2-RING_E3_ligase_SR"/>
</dbReference>
<sequence length="123" mass="13329">MMRSRRDAIISAATNGELNRLKELVSEYDDGRGLANTVMSFKNENGRGAIHCAAAEGKLNVLDYLIEELAIDVDLKDERGNSPLMHSIMGGNIKTVEYLLEKGADPKTSNSRGCTPLHPAAGK</sequence>
<protein>
    <submittedName>
        <fullName evidence="3">Uncharacterized protein</fullName>
    </submittedName>
</protein>